<reference evidence="1" key="1">
    <citation type="submission" date="2018-10" db="EMBL/GenBank/DDBJ databases">
        <title>Hidden diversity of soil giant viruses.</title>
        <authorList>
            <person name="Schulz F."/>
            <person name="Alteio L."/>
            <person name="Goudeau D."/>
            <person name="Ryan E.M."/>
            <person name="Malmstrom R.R."/>
            <person name="Blanchard J."/>
            <person name="Woyke T."/>
        </authorList>
    </citation>
    <scope>NUCLEOTIDE SEQUENCE</scope>
    <source>
        <strain evidence="1">HYV1</strain>
    </source>
</reference>
<sequence>MAAAAVPVGVPLGHSHRGYHGKPPYFCRAAPGCDFKSDMIDEMDKHQHKCDKFVCTRAKYGCPVAGKFAVVSRHKCTFMRCRNRPCEFVGESKALGLHGELCGWRRIECKDCGAIVHHCEFAEHTIKCMLELVSCRLCADEMPLSVFLATHPKICSEKFSSSRRSWDEIMGKDAMDRTIAEMKNRLIEESYHFAWASKHPYTHDAVAVALAVIECRKKWQETQKLAEVFRDYLPLLQRLARTAI</sequence>
<evidence type="ECO:0000313" key="1">
    <source>
        <dbReference type="EMBL" id="AYV82598.1"/>
    </source>
</evidence>
<organism evidence="1">
    <name type="scientific">Hyperionvirus sp</name>
    <dbReference type="NCBI Taxonomy" id="2487770"/>
    <lineage>
        <taxon>Viruses</taxon>
        <taxon>Varidnaviria</taxon>
        <taxon>Bamfordvirae</taxon>
        <taxon>Nucleocytoviricota</taxon>
        <taxon>Megaviricetes</taxon>
        <taxon>Imitervirales</taxon>
        <taxon>Mimiviridae</taxon>
        <taxon>Klosneuvirinae</taxon>
    </lineage>
</organism>
<gene>
    <name evidence="1" type="ORF">Hyperionvirus1_177</name>
</gene>
<dbReference type="EMBL" id="MK072383">
    <property type="protein sequence ID" value="AYV82598.1"/>
    <property type="molecule type" value="Genomic_DNA"/>
</dbReference>
<protein>
    <recommendedName>
        <fullName evidence="2">TRAF-type domain-containing protein</fullName>
    </recommendedName>
</protein>
<proteinExistence type="predicted"/>
<accession>A0A3G5A5Z2</accession>
<name>A0A3G5A5Z2_9VIRU</name>
<dbReference type="InterPro" id="IPR013083">
    <property type="entry name" value="Znf_RING/FYVE/PHD"/>
</dbReference>
<dbReference type="Gene3D" id="3.30.40.10">
    <property type="entry name" value="Zinc/RING finger domain, C3HC4 (zinc finger)"/>
    <property type="match status" value="1"/>
</dbReference>
<evidence type="ECO:0008006" key="2">
    <source>
        <dbReference type="Google" id="ProtNLM"/>
    </source>
</evidence>